<sequence length="1421" mass="163459">MEDDLKVFKSSIIRSKNTCNNDLYDLLKIVPATPLSVNVVTAPIICDFIPKSGKYYVPKKKSKLKVKTLRNIREFYERDIYDTLNVELEKHKNSLLRKIRTGSSKEDTTKKMAHNLLRNNCPVSRHVWQMLTNLNPENHPYSKQFVLWNRSSIQVNGSKGGKNKFISSFDIGENNIKHLNKSSKLNKICPKKKLLRSSLHVKFKPGPLSKKKYLDASYQKFQFGDAAIVNLPKPGLDIQPSYGIPLGSTLINFISDSFMQNSNGEITEKWANFSVSMVGFNNKGSALQIHKDGPTTFDLTYKCNQSRILMRNAYDNIRQSTLTPSLDNDESSIADDVNTIMSKMLDYVEIKQEQENRYNIDGEDISCNSDKTRNRDTVFKDKCKRKFGELGRLDVRVIRLSHVESENSKCNRDFCTLGCICDSLNASYNLKTHCGRVECMFECKCRLTLRNDNESHCNSFTLSGINDLNNTLNIGLAKEEQKFQQTVVLSGEKSILIKPRKRDWKSSKKYADFYSNLCLKTENKPKKELFIITPKLNCDSIEPWCMVHNLYKCFCKGKFTERLIPTEESIRFENNKELSDSVVQDSNMTINIPVKDKLRVRPQNENVTITIDLEKYNSYTVNEIREKDPQAVCARVNLYQGRKYNDSYYMETNKKIVEMEKNDDSLLKKLKSLMNISDPEMSLGVVSQSNEDIKNDNFMSNNWQPDKYYKVLFKKQILNTWIEANYRSYKKHKDQGLVSTILKPPIKGKLAFYTWDLIYDRYREQKNLFFMSPVKPYRIFIARKIDDPKPQACQDFRELDLTNIEKYPAVVKSFLSSTNNLKDSFCVLLGWSHCWELISTVSKIEEPKATESLNTSNCDLTESSSNSTDFFTNCPTFSDDNSQDNSVDLKDYVDVESFGKKDIDFECHISENNNKSCSKWFVMTVEHDFDEIHFYNKGFFVKHESILKAINISRVSKKTVRLSSQKTTEGDDPQFGIYAIPNERELNVFIGPYEQDEQLGIETVKLTLPKDSTRQTRGTWLNVNKIENSKIIDTPMSFLTSTLEVQTMIPLERAISSMQPNIVGEQCKETNTNNINLQATETKVTVAKTVKPIKIRKSDGFFQIDKLKTIMSNLSPGNRNRKIFKTVDTSEIKEKLIKMSKPVAEIAPQIKAVEQKSGTKSLQKSGMSVLKPEEINKRLLEPSQPSSTLRIVYEDIEKDIEKFLETATVCQPPPDDVYVISDDEGDTSDIIDDVWIQSTNIPTLGWIPAKRNRKGEISFEFPGFKYTEFYNETVAISKINSVFSRRVYVPRLLELKWEIVDDIKKIQGRKKMLASDLRPDCIMTAKGLKLRGDLVKILKQKRKLLDKETTKEGTKKRKLLTHLQDMTSSSLENENSLLSNEDVIKREDILHSISEASNRQRQEMRDRLSALLTNSEVAIVL</sequence>
<evidence type="ECO:0000313" key="3">
    <source>
        <dbReference type="Proteomes" id="UP001497472"/>
    </source>
</evidence>
<dbReference type="InterPro" id="IPR032060">
    <property type="entry name" value="MGA_dom"/>
</dbReference>
<proteinExistence type="predicted"/>
<accession>A0AAV1JRE0</accession>
<dbReference type="Pfam" id="PF16059">
    <property type="entry name" value="MGA_dom"/>
    <property type="match status" value="1"/>
</dbReference>
<dbReference type="EMBL" id="CAVLEF010000132">
    <property type="protein sequence ID" value="CAK1551820.1"/>
    <property type="molecule type" value="Genomic_DNA"/>
</dbReference>
<protein>
    <recommendedName>
        <fullName evidence="1">MGA conserved domain-containing protein</fullName>
    </recommendedName>
</protein>
<evidence type="ECO:0000259" key="1">
    <source>
        <dbReference type="Pfam" id="PF16059"/>
    </source>
</evidence>
<organism evidence="2 3">
    <name type="scientific">Leptosia nina</name>
    <dbReference type="NCBI Taxonomy" id="320188"/>
    <lineage>
        <taxon>Eukaryota</taxon>
        <taxon>Metazoa</taxon>
        <taxon>Ecdysozoa</taxon>
        <taxon>Arthropoda</taxon>
        <taxon>Hexapoda</taxon>
        <taxon>Insecta</taxon>
        <taxon>Pterygota</taxon>
        <taxon>Neoptera</taxon>
        <taxon>Endopterygota</taxon>
        <taxon>Lepidoptera</taxon>
        <taxon>Glossata</taxon>
        <taxon>Ditrysia</taxon>
        <taxon>Papilionoidea</taxon>
        <taxon>Pieridae</taxon>
        <taxon>Pierinae</taxon>
        <taxon>Leptosia</taxon>
    </lineage>
</organism>
<keyword evidence="3" id="KW-1185">Reference proteome</keyword>
<reference evidence="2 3" key="1">
    <citation type="submission" date="2023-11" db="EMBL/GenBank/DDBJ databases">
        <authorList>
            <person name="Okamura Y."/>
        </authorList>
    </citation>
    <scope>NUCLEOTIDE SEQUENCE [LARGE SCALE GENOMIC DNA]</scope>
</reference>
<gene>
    <name evidence="2" type="ORF">LNINA_LOCUS10926</name>
</gene>
<dbReference type="Proteomes" id="UP001497472">
    <property type="component" value="Unassembled WGS sequence"/>
</dbReference>
<feature type="domain" description="MGA conserved" evidence="1">
    <location>
        <begin position="405"/>
        <end position="447"/>
    </location>
</feature>
<name>A0AAV1JRE0_9NEOP</name>
<comment type="caution">
    <text evidence="2">The sequence shown here is derived from an EMBL/GenBank/DDBJ whole genome shotgun (WGS) entry which is preliminary data.</text>
</comment>
<evidence type="ECO:0000313" key="2">
    <source>
        <dbReference type="EMBL" id="CAK1551820.1"/>
    </source>
</evidence>